<evidence type="ECO:0000313" key="9">
    <source>
        <dbReference type="EMBL" id="HIQ64343.1"/>
    </source>
</evidence>
<dbReference type="Gene3D" id="3.30.30.80">
    <property type="entry name" value="probable RNA-binding protein from clostridium symbiosum atcc 14940"/>
    <property type="match status" value="1"/>
</dbReference>
<proteinExistence type="predicted"/>
<keyword evidence="3" id="KW-0133">Cell shape</keyword>
<dbReference type="InterPro" id="IPR038247">
    <property type="entry name" value="Jag_N_dom_sf"/>
</dbReference>
<accession>A0A9D0YYM8</accession>
<name>A0A9D0YYM8_9FIRM</name>
<dbReference type="InterPro" id="IPR034079">
    <property type="entry name" value="R3H_KhpB"/>
</dbReference>
<dbReference type="GO" id="GO:0003723">
    <property type="term" value="F:RNA binding"/>
    <property type="evidence" value="ECO:0007669"/>
    <property type="project" value="UniProtKB-UniRule"/>
</dbReference>
<comment type="caution">
    <text evidence="9">The sequence shown here is derived from an EMBL/GenBank/DDBJ whole genome shotgun (WGS) entry which is preliminary data.</text>
</comment>
<feature type="domain" description="R3H" evidence="8">
    <location>
        <begin position="137"/>
        <end position="203"/>
    </location>
</feature>
<evidence type="ECO:0000313" key="10">
    <source>
        <dbReference type="Proteomes" id="UP000886725"/>
    </source>
</evidence>
<dbReference type="Pfam" id="PF14804">
    <property type="entry name" value="Jag_N"/>
    <property type="match status" value="1"/>
</dbReference>
<gene>
    <name evidence="9" type="ORF">IAC85_01235</name>
</gene>
<dbReference type="InterPro" id="IPR039247">
    <property type="entry name" value="KhpB"/>
</dbReference>
<dbReference type="InterPro" id="IPR015946">
    <property type="entry name" value="KH_dom-like_a/b"/>
</dbReference>
<dbReference type="InterPro" id="IPR004044">
    <property type="entry name" value="KH_dom_type_2"/>
</dbReference>
<dbReference type="SUPFAM" id="SSF82708">
    <property type="entry name" value="R3H domain"/>
    <property type="match status" value="1"/>
</dbReference>
<evidence type="ECO:0000256" key="4">
    <source>
        <dbReference type="ARBA" id="ARBA00023186"/>
    </source>
</evidence>
<sequence>MNKQVFTGKTEEEAISKAMITLQETRDQLIVCNVDKQSGGLFKSPKVEVEIVTRRDVIDYIKELLKKITSSMGVKVQMESKVREGIPSITLYSDEDAILIGKNGRTLNALVTVVRQSVLNLTGEHFHFQLDVAEYKKKRENNLIRLAKKTAREVAHTKIPVKLEAMNSYERRIIHTALVDYSKVTTVSEGEEPNRCVVIKPVEEEN</sequence>
<reference evidence="9" key="1">
    <citation type="submission" date="2020-10" db="EMBL/GenBank/DDBJ databases">
        <authorList>
            <person name="Gilroy R."/>
        </authorList>
    </citation>
    <scope>NUCLEOTIDE SEQUENCE</scope>
    <source>
        <strain evidence="9">CHK165-10780</strain>
    </source>
</reference>
<evidence type="ECO:0000256" key="5">
    <source>
        <dbReference type="ARBA" id="ARBA00023316"/>
    </source>
</evidence>
<dbReference type="Gene3D" id="3.30.300.20">
    <property type="match status" value="1"/>
</dbReference>
<dbReference type="PROSITE" id="PS51061">
    <property type="entry name" value="R3H"/>
    <property type="match status" value="1"/>
</dbReference>
<evidence type="ECO:0000256" key="2">
    <source>
        <dbReference type="ARBA" id="ARBA00022884"/>
    </source>
</evidence>
<evidence type="ECO:0000259" key="8">
    <source>
        <dbReference type="PROSITE" id="PS51061"/>
    </source>
</evidence>
<dbReference type="Proteomes" id="UP000886725">
    <property type="component" value="Unassembled WGS sequence"/>
</dbReference>
<dbReference type="InterPro" id="IPR001374">
    <property type="entry name" value="R3H_dom"/>
</dbReference>
<keyword evidence="5" id="KW-0961">Cell wall biogenesis/degradation</keyword>
<dbReference type="GO" id="GO:0008360">
    <property type="term" value="P:regulation of cell shape"/>
    <property type="evidence" value="ECO:0007669"/>
    <property type="project" value="UniProtKB-KW"/>
</dbReference>
<dbReference type="PANTHER" id="PTHR35800:SF1">
    <property type="entry name" value="RNA-BINDING PROTEIN KHPB"/>
    <property type="match status" value="1"/>
</dbReference>
<reference evidence="9" key="2">
    <citation type="journal article" date="2021" name="PeerJ">
        <title>Extensive microbial diversity within the chicken gut microbiome revealed by metagenomics and culture.</title>
        <authorList>
            <person name="Gilroy R."/>
            <person name="Ravi A."/>
            <person name="Getino M."/>
            <person name="Pursley I."/>
            <person name="Horton D.L."/>
            <person name="Alikhan N.F."/>
            <person name="Baker D."/>
            <person name="Gharbi K."/>
            <person name="Hall N."/>
            <person name="Watson M."/>
            <person name="Adriaenssens E.M."/>
            <person name="Foster-Nyarko E."/>
            <person name="Jarju S."/>
            <person name="Secka A."/>
            <person name="Antonio M."/>
            <person name="Oren A."/>
            <person name="Chaudhuri R.R."/>
            <person name="La Ragione R."/>
            <person name="Hildebrand F."/>
            <person name="Pallen M.J."/>
        </authorList>
    </citation>
    <scope>NUCLEOTIDE SEQUENCE</scope>
    <source>
        <strain evidence="9">CHK165-10780</strain>
    </source>
</reference>
<organism evidence="9 10">
    <name type="scientific">Candidatus Faecenecus gallistercoris</name>
    <dbReference type="NCBI Taxonomy" id="2840793"/>
    <lineage>
        <taxon>Bacteria</taxon>
        <taxon>Bacillati</taxon>
        <taxon>Bacillota</taxon>
        <taxon>Bacillota incertae sedis</taxon>
        <taxon>Candidatus Faecenecus</taxon>
    </lineage>
</organism>
<evidence type="ECO:0000256" key="6">
    <source>
        <dbReference type="PROSITE-ProRule" id="PRU00118"/>
    </source>
</evidence>
<dbReference type="SMART" id="SM01245">
    <property type="entry name" value="Jag_N"/>
    <property type="match status" value="1"/>
</dbReference>
<dbReference type="GO" id="GO:0071555">
    <property type="term" value="P:cell wall organization"/>
    <property type="evidence" value="ECO:0007669"/>
    <property type="project" value="UniProtKB-KW"/>
</dbReference>
<dbReference type="AlphaFoldDB" id="A0A9D0YYM8"/>
<evidence type="ECO:0000259" key="7">
    <source>
        <dbReference type="PROSITE" id="PS50823"/>
    </source>
</evidence>
<dbReference type="SMART" id="SM00393">
    <property type="entry name" value="R3H"/>
    <property type="match status" value="1"/>
</dbReference>
<dbReference type="InterPro" id="IPR036867">
    <property type="entry name" value="R3H_dom_sf"/>
</dbReference>
<dbReference type="PANTHER" id="PTHR35800">
    <property type="entry name" value="PROTEIN JAG"/>
    <property type="match status" value="1"/>
</dbReference>
<dbReference type="InterPro" id="IPR032782">
    <property type="entry name" value="KhpB_N"/>
</dbReference>
<keyword evidence="2 6" id="KW-0694">RNA-binding</keyword>
<feature type="domain" description="KH type-2" evidence="7">
    <location>
        <begin position="61"/>
        <end position="136"/>
    </location>
</feature>
<dbReference type="EMBL" id="DVFU01000025">
    <property type="protein sequence ID" value="HIQ64343.1"/>
    <property type="molecule type" value="Genomic_DNA"/>
</dbReference>
<dbReference type="Gene3D" id="3.30.1370.50">
    <property type="entry name" value="R3H-like domain"/>
    <property type="match status" value="1"/>
</dbReference>
<evidence type="ECO:0000256" key="3">
    <source>
        <dbReference type="ARBA" id="ARBA00022960"/>
    </source>
</evidence>
<dbReference type="NCBIfam" id="NF041568">
    <property type="entry name" value="Jag_EloR"/>
    <property type="match status" value="1"/>
</dbReference>
<dbReference type="CDD" id="cd02644">
    <property type="entry name" value="R3H_jag"/>
    <property type="match status" value="1"/>
</dbReference>
<keyword evidence="4" id="KW-0143">Chaperone</keyword>
<dbReference type="PROSITE" id="PS50823">
    <property type="entry name" value="KH_TYPE_2"/>
    <property type="match status" value="1"/>
</dbReference>
<dbReference type="Pfam" id="PF01424">
    <property type="entry name" value="R3H"/>
    <property type="match status" value="1"/>
</dbReference>
<protein>
    <submittedName>
        <fullName evidence="9">KH domain-containing protein</fullName>
    </submittedName>
</protein>
<keyword evidence="1" id="KW-0963">Cytoplasm</keyword>
<evidence type="ECO:0000256" key="1">
    <source>
        <dbReference type="ARBA" id="ARBA00022490"/>
    </source>
</evidence>